<keyword evidence="5 8" id="KW-0233">DNA recombination</keyword>
<sequence length="857" mass="92605">MSSVTDHSPPSFYAVYLLRSLASANSTKTYIGSSPDPARRKRQHNGQLTGGAWKTRTARPWETVALVWGFGSKIAALQVSLKGWGWGKERAMYEVLKGCICAFEWAWQKPHLSRHLRTRLPVNHTNDGAESSTSVHALTAAHTVASNINTISVPLFPLSSRSTTAPMSNGKPYLSAGGAPARLLVLDALMRSEPFAHWGLRITFFDEWAWGAWRGLQRQPRCEPAETGNSVLSEHAKEAQLSRGGRRMPPDDLVGVTTDFSGVDGARKCLTLLDEHARKALKLPEGSDEGRSISDALGPQRAVFEPTATVRDKDKGKSKAASFGAADEWNQDLPGFARLPGHWTRALPRSANARAVRLTWRDIHCAPRQPPLPEIAPVASFSEESQGSEQAGEPSASAWALPCSATQQLPFRCNDDDLSEIAYERLQHLLRGTGSSLQMYAEGREEDAMRAAIVDASSVTCSLCRDPVDLRDHLSYALCPAPMTEIRPISPHWSALSKRSTLARPARSEHCDSVFHLPCLAQDWLRRVAESQSSWRDNDEEARGLEVEGAFLLPTHGRCPTCSKALGRGSASEGHTRDSGQTSRETLWSEVVKSTFRRKELAIAKLAQMRKDASKAQKTQAALLEKARAGKRRKKGSAAEGTCDVRLDTGSMDNAGLLDRLDRLAHAKAGKSGKSGSARSGTSVAADRLATVADGQGGGHWQGTWTSEGVDDPAATAALQGALSAEEAVHMQMDAMQSARPRPKPQFRSSREMDPFPLSLPLPSCSSTAMSDQLRSSRPERPHRSNSVSCELSGLDVHASRANGSARATKDRSMALSLLPALDELTNASCFSDTVEGAGAGALLVLGLGSSEAWAPS</sequence>
<evidence type="ECO:0000256" key="3">
    <source>
        <dbReference type="ARBA" id="ARBA00022763"/>
    </source>
</evidence>
<dbReference type="GO" id="GO:0008821">
    <property type="term" value="F:crossover junction DNA endonuclease activity"/>
    <property type="evidence" value="ECO:0007669"/>
    <property type="project" value="TreeGrafter"/>
</dbReference>
<dbReference type="AlphaFoldDB" id="A0A0P1BR85"/>
<dbReference type="GO" id="GO:0033557">
    <property type="term" value="C:Slx1-Slx4 complex"/>
    <property type="evidence" value="ECO:0007669"/>
    <property type="project" value="UniProtKB-UniRule"/>
</dbReference>
<feature type="region of interest" description="Disordered" evidence="9">
    <location>
        <begin position="222"/>
        <end position="250"/>
    </location>
</feature>
<dbReference type="EMBL" id="CCYA01000276">
    <property type="protein sequence ID" value="CEH18651.1"/>
    <property type="molecule type" value="Genomic_DNA"/>
</dbReference>
<comment type="similarity">
    <text evidence="8">Belongs to the SLX1 family.</text>
</comment>
<keyword evidence="1 8" id="KW-0540">Nuclease</keyword>
<feature type="domain" description="GIY-YIG" evidence="10">
    <location>
        <begin position="11"/>
        <end position="117"/>
    </location>
</feature>
<keyword evidence="2 8" id="KW-0255">Endonuclease</keyword>
<evidence type="ECO:0000256" key="5">
    <source>
        <dbReference type="ARBA" id="ARBA00023172"/>
    </source>
</evidence>
<dbReference type="HAMAP" id="MF_03100">
    <property type="entry name" value="Endonuc_su_Slx1"/>
    <property type="match status" value="1"/>
</dbReference>
<evidence type="ECO:0000256" key="1">
    <source>
        <dbReference type="ARBA" id="ARBA00022722"/>
    </source>
</evidence>
<comment type="subcellular location">
    <subcellularLocation>
        <location evidence="8">Nucleus</location>
    </subcellularLocation>
</comment>
<proteinExistence type="inferred from homology"/>
<evidence type="ECO:0000256" key="2">
    <source>
        <dbReference type="ARBA" id="ARBA00022759"/>
    </source>
</evidence>
<dbReference type="PROSITE" id="PS50164">
    <property type="entry name" value="GIY_YIG"/>
    <property type="match status" value="1"/>
</dbReference>
<evidence type="ECO:0000259" key="10">
    <source>
        <dbReference type="PROSITE" id="PS50164"/>
    </source>
</evidence>
<reference evidence="11 12" key="1">
    <citation type="submission" date="2014-09" db="EMBL/GenBank/DDBJ databases">
        <authorList>
            <person name="Magalhaes I.L.F."/>
            <person name="Oliveira U."/>
            <person name="Santos F.R."/>
            <person name="Vidigal T.H.D.A."/>
            <person name="Brescovit A.D."/>
            <person name="Santos A.J."/>
        </authorList>
    </citation>
    <scope>NUCLEOTIDE SEQUENCE [LARGE SCALE GENOMIC DNA]</scope>
</reference>
<dbReference type="GO" id="GO:0017108">
    <property type="term" value="F:5'-flap endonuclease activity"/>
    <property type="evidence" value="ECO:0007669"/>
    <property type="project" value="InterPro"/>
</dbReference>
<dbReference type="PANTHER" id="PTHR20208">
    <property type="entry name" value="STRUCTURE-SPECIFIC ENDONUCLEASE SUBUNIT SLX1"/>
    <property type="match status" value="1"/>
</dbReference>
<organism evidence="11 12">
    <name type="scientific">Ceraceosorus bombacis</name>
    <dbReference type="NCBI Taxonomy" id="401625"/>
    <lineage>
        <taxon>Eukaryota</taxon>
        <taxon>Fungi</taxon>
        <taxon>Dikarya</taxon>
        <taxon>Basidiomycota</taxon>
        <taxon>Ustilaginomycotina</taxon>
        <taxon>Exobasidiomycetes</taxon>
        <taxon>Ceraceosorales</taxon>
        <taxon>Ceraceosoraceae</taxon>
        <taxon>Ceraceosorus</taxon>
    </lineage>
</organism>
<feature type="region of interest" description="Disordered" evidence="9">
    <location>
        <begin position="29"/>
        <end position="52"/>
    </location>
</feature>
<dbReference type="GO" id="GO:0000724">
    <property type="term" value="P:double-strand break repair via homologous recombination"/>
    <property type="evidence" value="ECO:0007669"/>
    <property type="project" value="TreeGrafter"/>
</dbReference>
<dbReference type="STRING" id="401625.A0A0P1BR85"/>
<comment type="function">
    <text evidence="8">Catalytic subunit of the SLX1-SLX4 structure-specific endonuclease that resolves DNA secondary structures generated during DNA repair and recombination. Has endonuclease activity towards branched DNA substrates, introducing single-strand cuts in duplex DNA close to junctions with ss-DNA.</text>
</comment>
<name>A0A0P1BR85_9BASI</name>
<feature type="region of interest" description="Disordered" evidence="9">
    <location>
        <begin position="733"/>
        <end position="792"/>
    </location>
</feature>
<feature type="region of interest" description="Disordered" evidence="9">
    <location>
        <begin position="565"/>
        <end position="586"/>
    </location>
</feature>
<keyword evidence="7 8" id="KW-0539">Nucleus</keyword>
<evidence type="ECO:0000256" key="6">
    <source>
        <dbReference type="ARBA" id="ARBA00023204"/>
    </source>
</evidence>
<keyword evidence="3 8" id="KW-0227">DNA damage</keyword>
<evidence type="ECO:0000256" key="9">
    <source>
        <dbReference type="SAM" id="MobiDB-lite"/>
    </source>
</evidence>
<dbReference type="InterPro" id="IPR000305">
    <property type="entry name" value="GIY-YIG_endonuc"/>
</dbReference>
<dbReference type="Gene3D" id="3.30.40.10">
    <property type="entry name" value="Zinc/RING finger domain, C3HC4 (zinc finger)"/>
    <property type="match status" value="1"/>
</dbReference>
<dbReference type="PANTHER" id="PTHR20208:SF10">
    <property type="entry name" value="STRUCTURE-SPECIFIC ENDONUCLEASE SUBUNIT SLX1"/>
    <property type="match status" value="1"/>
</dbReference>
<protein>
    <submittedName>
        <fullName evidence="11">Giy-yig type nuclease catalytic domain containing protein</fullName>
    </submittedName>
</protein>
<dbReference type="InterPro" id="IPR035901">
    <property type="entry name" value="GIY-YIG_endonuc_sf"/>
</dbReference>
<comment type="cofactor">
    <cofactor evidence="8">
        <name>a divalent metal cation</name>
        <dbReference type="ChEBI" id="CHEBI:60240"/>
    </cofactor>
</comment>
<dbReference type="Gene3D" id="3.40.1440.10">
    <property type="entry name" value="GIY-YIG endonuclease"/>
    <property type="match status" value="1"/>
</dbReference>
<dbReference type="Pfam" id="PF01541">
    <property type="entry name" value="GIY-YIG"/>
    <property type="match status" value="1"/>
</dbReference>
<evidence type="ECO:0000256" key="8">
    <source>
        <dbReference type="HAMAP-Rule" id="MF_03100"/>
    </source>
</evidence>
<evidence type="ECO:0000313" key="12">
    <source>
        <dbReference type="Proteomes" id="UP000054845"/>
    </source>
</evidence>
<accession>A0A0P1BR85</accession>
<dbReference type="InterPro" id="IPR013083">
    <property type="entry name" value="Znf_RING/FYVE/PHD"/>
</dbReference>
<evidence type="ECO:0000256" key="7">
    <source>
        <dbReference type="ARBA" id="ARBA00023242"/>
    </source>
</evidence>
<feature type="region of interest" description="Disordered" evidence="9">
    <location>
        <begin position="284"/>
        <end position="326"/>
    </location>
</feature>
<comment type="caution">
    <text evidence="8">Lacks conserved residue(s) required for the propagation of feature annotation.</text>
</comment>
<evidence type="ECO:0000313" key="11">
    <source>
        <dbReference type="EMBL" id="CEH18651.1"/>
    </source>
</evidence>
<evidence type="ECO:0000256" key="4">
    <source>
        <dbReference type="ARBA" id="ARBA00022801"/>
    </source>
</evidence>
<dbReference type="InterPro" id="IPR027520">
    <property type="entry name" value="Slx1"/>
</dbReference>
<dbReference type="OrthoDB" id="24645at2759"/>
<dbReference type="Proteomes" id="UP000054845">
    <property type="component" value="Unassembled WGS sequence"/>
</dbReference>
<comment type="subunit">
    <text evidence="8">Forms a heterodimer with SLX4.</text>
</comment>
<feature type="compositionally biased region" description="Low complexity" evidence="9">
    <location>
        <begin position="755"/>
        <end position="767"/>
    </location>
</feature>
<dbReference type="CDD" id="cd10455">
    <property type="entry name" value="GIY-YIG_SLX1"/>
    <property type="match status" value="1"/>
</dbReference>
<dbReference type="InterPro" id="IPR050381">
    <property type="entry name" value="SLX1_endonuclease"/>
</dbReference>
<keyword evidence="12" id="KW-1185">Reference proteome</keyword>
<keyword evidence="6 8" id="KW-0234">DNA repair</keyword>
<keyword evidence="4 8" id="KW-0378">Hydrolase</keyword>